<dbReference type="AlphaFoldDB" id="A0A1V6UUH2"/>
<organism evidence="2 3">
    <name type="scientific">Penicillium coprophilum</name>
    <dbReference type="NCBI Taxonomy" id="36646"/>
    <lineage>
        <taxon>Eukaryota</taxon>
        <taxon>Fungi</taxon>
        <taxon>Dikarya</taxon>
        <taxon>Ascomycota</taxon>
        <taxon>Pezizomycotina</taxon>
        <taxon>Eurotiomycetes</taxon>
        <taxon>Eurotiomycetidae</taxon>
        <taxon>Eurotiales</taxon>
        <taxon>Aspergillaceae</taxon>
        <taxon>Penicillium</taxon>
    </lineage>
</organism>
<dbReference type="Proteomes" id="UP000191500">
    <property type="component" value="Unassembled WGS sequence"/>
</dbReference>
<dbReference type="InterPro" id="IPR029058">
    <property type="entry name" value="AB_hydrolase_fold"/>
</dbReference>
<evidence type="ECO:0000313" key="3">
    <source>
        <dbReference type="Proteomes" id="UP000191500"/>
    </source>
</evidence>
<dbReference type="GO" id="GO:0016787">
    <property type="term" value="F:hydrolase activity"/>
    <property type="evidence" value="ECO:0007669"/>
    <property type="project" value="InterPro"/>
</dbReference>
<reference evidence="3" key="1">
    <citation type="journal article" date="2017" name="Nat. Microbiol.">
        <title>Global analysis of biosynthetic gene clusters reveals vast potential of secondary metabolite production in Penicillium species.</title>
        <authorList>
            <person name="Nielsen J.C."/>
            <person name="Grijseels S."/>
            <person name="Prigent S."/>
            <person name="Ji B."/>
            <person name="Dainat J."/>
            <person name="Nielsen K.F."/>
            <person name="Frisvad J.C."/>
            <person name="Workman M."/>
            <person name="Nielsen J."/>
        </authorList>
    </citation>
    <scope>NUCLEOTIDE SEQUENCE [LARGE SCALE GENOMIC DNA]</scope>
    <source>
        <strain evidence="3">IBT 31321</strain>
    </source>
</reference>
<gene>
    <name evidence="2" type="ORF">PENCOP_c004G00154</name>
</gene>
<dbReference type="Pfam" id="PF07859">
    <property type="entry name" value="Abhydrolase_3"/>
    <property type="match status" value="1"/>
</dbReference>
<accession>A0A1V6UUH2</accession>
<dbReference type="InterPro" id="IPR013094">
    <property type="entry name" value="AB_hydrolase_3"/>
</dbReference>
<comment type="caution">
    <text evidence="2">The sequence shown here is derived from an EMBL/GenBank/DDBJ whole genome shotgun (WGS) entry which is preliminary data.</text>
</comment>
<evidence type="ECO:0000259" key="1">
    <source>
        <dbReference type="Pfam" id="PF07859"/>
    </source>
</evidence>
<dbReference type="SUPFAM" id="SSF53474">
    <property type="entry name" value="alpha/beta-Hydrolases"/>
    <property type="match status" value="1"/>
</dbReference>
<dbReference type="InterPro" id="IPR050466">
    <property type="entry name" value="Carboxylest/Gibb_receptor"/>
</dbReference>
<dbReference type="PANTHER" id="PTHR23024:SF24">
    <property type="entry name" value="ALPHA_BETA HYDROLASE FOLD-3 DOMAIN-CONTAINING PROTEIN"/>
    <property type="match status" value="1"/>
</dbReference>
<feature type="domain" description="Alpha/beta hydrolase fold-3" evidence="1">
    <location>
        <begin position="69"/>
        <end position="305"/>
    </location>
</feature>
<dbReference type="GO" id="GO:0072330">
    <property type="term" value="P:monocarboxylic acid biosynthetic process"/>
    <property type="evidence" value="ECO:0007669"/>
    <property type="project" value="UniProtKB-ARBA"/>
</dbReference>
<dbReference type="EMBL" id="MDDG01000004">
    <property type="protein sequence ID" value="OQE42070.1"/>
    <property type="molecule type" value="Genomic_DNA"/>
</dbReference>
<dbReference type="PANTHER" id="PTHR23024">
    <property type="entry name" value="ARYLACETAMIDE DEACETYLASE"/>
    <property type="match status" value="1"/>
</dbReference>
<evidence type="ECO:0000313" key="2">
    <source>
        <dbReference type="EMBL" id="OQE42070.1"/>
    </source>
</evidence>
<sequence>MTSSEPLFMHEQRSSMVKLEAAGLELLGPCPPHLGEAWIDIPLPNNRSNRTKIVWPRPSDGLPLQCPLVVYFHGGGLSTCSPDLVLAPARGFATLLSCVVVCPTINQLPMEPFPEPLKIAWEVCAWMSEVRNLNEGALQDTGVSVDPRRGLVVGGLSSGGAAAAVIGSIPAAMSAEVEDFTGLSPLQNPITGIFSGLPYLVAEAMLPSEYHEIFKSRDVAMEHKATNNALRRDLEARLDVHSPWFSPINLDLPDLGTLPHLPTKVFVYGGELDQFRDDAIIYGKWLSKLAGVQVKTSILEGEGHTAWVSPPWPASHSRKIKEMTLDGMAWLLDLEWDKRLAETLV</sequence>
<dbReference type="Gene3D" id="3.40.50.1820">
    <property type="entry name" value="alpha/beta hydrolase"/>
    <property type="match status" value="1"/>
</dbReference>
<name>A0A1V6UUH2_9EURO</name>
<proteinExistence type="predicted"/>
<keyword evidence="3" id="KW-1185">Reference proteome</keyword>
<dbReference type="GO" id="GO:0017000">
    <property type="term" value="P:antibiotic biosynthetic process"/>
    <property type="evidence" value="ECO:0007669"/>
    <property type="project" value="UniProtKB-ARBA"/>
</dbReference>
<protein>
    <recommendedName>
        <fullName evidence="1">Alpha/beta hydrolase fold-3 domain-containing protein</fullName>
    </recommendedName>
</protein>
<dbReference type="STRING" id="36646.A0A1V6UUH2"/>